<comment type="caution">
    <text evidence="1">The sequence shown here is derived from an EMBL/GenBank/DDBJ whole genome shotgun (WGS) entry which is preliminary data.</text>
</comment>
<evidence type="ECO:0000313" key="2">
    <source>
        <dbReference type="Proteomes" id="UP000298663"/>
    </source>
</evidence>
<protein>
    <submittedName>
        <fullName evidence="1">Uncharacterized protein</fullName>
    </submittedName>
</protein>
<proteinExistence type="predicted"/>
<evidence type="ECO:0000313" key="1">
    <source>
        <dbReference type="EMBL" id="TKR59746.1"/>
    </source>
</evidence>
<name>A0A4U5LUG0_STECR</name>
<keyword evidence="2" id="KW-1185">Reference proteome</keyword>
<dbReference type="Proteomes" id="UP000298663">
    <property type="component" value="Unassembled WGS sequence"/>
</dbReference>
<dbReference type="EMBL" id="AZBU02000012">
    <property type="protein sequence ID" value="TKR59746.1"/>
    <property type="molecule type" value="Genomic_DNA"/>
</dbReference>
<reference evidence="1 2" key="2">
    <citation type="journal article" date="2019" name="G3 (Bethesda)">
        <title>Hybrid Assembly of the Genome of the Entomopathogenic Nematode Steinernema carpocapsae Identifies the X-Chromosome.</title>
        <authorList>
            <person name="Serra L."/>
            <person name="Macchietto M."/>
            <person name="Macias-Munoz A."/>
            <person name="McGill C.J."/>
            <person name="Rodriguez I.M."/>
            <person name="Rodriguez B."/>
            <person name="Murad R."/>
            <person name="Mortazavi A."/>
        </authorList>
    </citation>
    <scope>NUCLEOTIDE SEQUENCE [LARGE SCALE GENOMIC DNA]</scope>
    <source>
        <strain evidence="1 2">ALL</strain>
    </source>
</reference>
<accession>A0A4U5LUG0</accession>
<sequence>MDSVPTEFIEDVRRFTINQTLCEKGFHSLPQSYGFIGRARSSSYVCLLMRVFLAEDSKKLTILANFLRAFHVNGHVDCDVFTPKAASRAVRSFFTVNVNVMDRIEQGDPDPYETDSTTLRFESWNDSKLLALLKVTELFPHSYFFGSSSKSVDALKLLKERGLRPPGTIEILSADAIREDLLREEIKSGYLHTVTVENVDHKPEHVCRVVKLFLKSTATILWFLHESELNKHIALILKTWANYEGNVGCLRKTVFCEAVLDSSIFTEAGCHVQSSEPTTFRAIHASNPNKTLQWVVDAKGQTYEIVFM</sequence>
<gene>
    <name evidence="1" type="ORF">L596_029375</name>
</gene>
<dbReference type="AlphaFoldDB" id="A0A4U5LUG0"/>
<organism evidence="1 2">
    <name type="scientific">Steinernema carpocapsae</name>
    <name type="common">Entomopathogenic nematode</name>
    <dbReference type="NCBI Taxonomy" id="34508"/>
    <lineage>
        <taxon>Eukaryota</taxon>
        <taxon>Metazoa</taxon>
        <taxon>Ecdysozoa</taxon>
        <taxon>Nematoda</taxon>
        <taxon>Chromadorea</taxon>
        <taxon>Rhabditida</taxon>
        <taxon>Tylenchina</taxon>
        <taxon>Panagrolaimomorpha</taxon>
        <taxon>Strongyloidoidea</taxon>
        <taxon>Steinernematidae</taxon>
        <taxon>Steinernema</taxon>
    </lineage>
</organism>
<reference evidence="1 2" key="1">
    <citation type="journal article" date="2015" name="Genome Biol.">
        <title>Comparative genomics of Steinernema reveals deeply conserved gene regulatory networks.</title>
        <authorList>
            <person name="Dillman A.R."/>
            <person name="Macchietto M."/>
            <person name="Porter C.F."/>
            <person name="Rogers A."/>
            <person name="Williams B."/>
            <person name="Antoshechkin I."/>
            <person name="Lee M.M."/>
            <person name="Goodwin Z."/>
            <person name="Lu X."/>
            <person name="Lewis E.E."/>
            <person name="Goodrich-Blair H."/>
            <person name="Stock S.P."/>
            <person name="Adams B.J."/>
            <person name="Sternberg P.W."/>
            <person name="Mortazavi A."/>
        </authorList>
    </citation>
    <scope>NUCLEOTIDE SEQUENCE [LARGE SCALE GENOMIC DNA]</scope>
    <source>
        <strain evidence="1 2">ALL</strain>
    </source>
</reference>